<evidence type="ECO:0000313" key="2">
    <source>
        <dbReference type="Proteomes" id="UP001320706"/>
    </source>
</evidence>
<dbReference type="Proteomes" id="UP001320706">
    <property type="component" value="Unassembled WGS sequence"/>
</dbReference>
<dbReference type="EMBL" id="JAMKPW020000019">
    <property type="protein sequence ID" value="KAK8208015.1"/>
    <property type="molecule type" value="Genomic_DNA"/>
</dbReference>
<evidence type="ECO:0000313" key="1">
    <source>
        <dbReference type="EMBL" id="KAK8208015.1"/>
    </source>
</evidence>
<sequence>MEAMSPPATPMGHHNRPSAATMRSPRSTSRISMGSRQESSRQSRASDEEIKTAVKVAVRVRPPLQPSDPGYDLIPQRFRGSTCEATSPTNLAIQSPQGKKLFVFDRVFGEDVTQEGVWEYLSDSVNSFVQGYNVSILAYGQSGAGKSFTMGTSGGEEQSNTALMGIVPRAAAALFEKLSGNSTTRSSLRMPQRYSTPGLPTLQSLGKAAGADKTWQLKATYVEIYNEQLRDLLVSESIPHNERAQVSIREDTKGRILQTGLTQMNINSVEDLLSALNFGSGIRQTDSTAMNAKSSRSHAVFSLNLIQNKGPGAQAPSQEKRMSVPIESVMYADATVTTDSKLHFVDLAGSERLKNTGAQGERAKEGISINAGLASLGKVISQLSSRNPGGHVSYRDSRLTRLLQDSLGGNAITYMVACVTPAEFHLSETLNTVHYAQRARAIQSKPEIQQTSDDADKAGRIERLQAEVAFLRDQIKHERQNEKSIVSNDKSNRREAELQNQLLDMQESYNALSQRHAKLISEISKARDNESADTPTLKDVIGESALDRLKRSNSFAEAVEQVVLEYEKTIQSLENSLNNTRSSLSNNESTLMEKESKIAYMENVASQLQARLQKAAERENNNDAYLHDLEVQMESVTTSEEKSSALIQSLRKELARVKNSEGSAEEYISTLEERLAEAEQDQEIMQREIDRLETVVERQRSIGRLDNLLAELDTIRKTEEQPRHKQLNGHRSTLSDPFQDQNASGPTTDVPDEGGAANKEVQDEEQVQPGSEATAAEDDLTNGNDDGVLVTKADAEDTHEQGTGEDARSQFMADKLETISQELFDLRAEHETTRADHDELQRKYEIALQTLAKLQDVGEEDIGDDVSTPRGTGTSTSRGSFLTDAGMSEDMEDGQPSSSRSLSEELSLRTESPTTLEQEMTESKEKSTEDDEDIDPAMIPLPAEKEELLAHQLRALKRLQGEKEAHYKEITENYTQLQQEHQHALVRIDNMKAELQRAQLVARPSSPMKPLLRRKPSQDLMSMSLGNSDRATRSFASLRNIALDNFEDNPDTRQSFELNLNTLMTELHNRMERVQALEVEVATVRKEMDSKTTIISGLTRERSSLKATSNVDFSVVGHMQDQIKESEQQIRSLHESHAAREQELQSQIERLREKLEQYAMMVAASGALPTPGTEHAPTIPGDFVETPAAREDSPKQLGEGDSVTGADHAKSDIAQLQQELADWESRHNEAMQSMQASETKLLNTIAELEASLNAATSKDAPENEDSTESPQAIKESSILEQERTKHQELVDALQAEIGRYKATSQEQGDKLAALEQSYTSVLQKFDEDSQSHGLTQKELDGHREMVANLEQQLAEHRSTIDTHQQKLESLQMSHTRDIEELKQSIVVAEKESNDRQAALEEQHKAAVANLEAEVKKFQDEMASLLQKVSSLLGKPTDATNVHDHIKRVINEKLELENQQIRSVNEVKEMQDELQAAMTKIVNLENSVGELKMLNEETMKNLEEVADKERKSSRLVQELEDQLNSNFDQHQATTNRLSSMQNERHVALEEALHAREELEKELEDARTKTSMLEVSSPFLHPCSPLTIIQSQLLGMRRGSSTSTVRERDSSAFNRDSLSPEAAAIALARSSQISLPRKSTPPTTTALPSPPPAIPLPPLPNSPTLSSPQIPSGIDYRASSPINPSRPTSPMPMDPALTQKLDEADARIRTIEKHLFAEKQLTATLEEALVDLETSQNKTRQELEAWRRKAAGLEDELVGLRKERSSSRASLQQVEEEREMRVRAEKARMALEERMRELNAGKKKKKGTLNCF</sequence>
<organism evidence="1 2">
    <name type="scientific">Zalaria obscura</name>
    <dbReference type="NCBI Taxonomy" id="2024903"/>
    <lineage>
        <taxon>Eukaryota</taxon>
        <taxon>Fungi</taxon>
        <taxon>Dikarya</taxon>
        <taxon>Ascomycota</taxon>
        <taxon>Pezizomycotina</taxon>
        <taxon>Dothideomycetes</taxon>
        <taxon>Dothideomycetidae</taxon>
        <taxon>Dothideales</taxon>
        <taxon>Zalariaceae</taxon>
        <taxon>Zalaria</taxon>
    </lineage>
</organism>
<reference evidence="1" key="1">
    <citation type="submission" date="2024-02" db="EMBL/GenBank/DDBJ databases">
        <title>Metagenome Assembled Genome of Zalaria obscura JY119.</title>
        <authorList>
            <person name="Vighnesh L."/>
            <person name="Jagadeeshwari U."/>
            <person name="Venkata Ramana C."/>
            <person name="Sasikala C."/>
        </authorList>
    </citation>
    <scope>NUCLEOTIDE SEQUENCE</scope>
    <source>
        <strain evidence="1">JY119</strain>
    </source>
</reference>
<gene>
    <name evidence="1" type="ORF">M8818_004053</name>
</gene>
<keyword evidence="2" id="KW-1185">Reference proteome</keyword>
<name>A0ACC3SEQ5_9PEZI</name>
<accession>A0ACC3SEQ5</accession>
<comment type="caution">
    <text evidence="1">The sequence shown here is derived from an EMBL/GenBank/DDBJ whole genome shotgun (WGS) entry which is preliminary data.</text>
</comment>
<protein>
    <submittedName>
        <fullName evidence="1">Uncharacterized protein</fullName>
    </submittedName>
</protein>
<proteinExistence type="predicted"/>